<evidence type="ECO:0000313" key="2">
    <source>
        <dbReference type="Proteomes" id="UP000184300"/>
    </source>
</evidence>
<dbReference type="Proteomes" id="UP000184300">
    <property type="component" value="Unassembled WGS sequence"/>
</dbReference>
<sequence>MNSKSLPIPRIKRARKHSTHLSSNLHPEDCTRACATTGGAAIFFCTLGFANSLGTFEYYISY</sequence>
<protein>
    <submittedName>
        <fullName evidence="1">Uncharacterized protein</fullName>
    </submittedName>
</protein>
<dbReference type="AlphaFoldDB" id="A0A1L9VJF2"/>
<organism evidence="1 2">
    <name type="scientific">Aspergillus glaucus CBS 516.65</name>
    <dbReference type="NCBI Taxonomy" id="1160497"/>
    <lineage>
        <taxon>Eukaryota</taxon>
        <taxon>Fungi</taxon>
        <taxon>Dikarya</taxon>
        <taxon>Ascomycota</taxon>
        <taxon>Pezizomycotina</taxon>
        <taxon>Eurotiomycetes</taxon>
        <taxon>Eurotiomycetidae</taxon>
        <taxon>Eurotiales</taxon>
        <taxon>Aspergillaceae</taxon>
        <taxon>Aspergillus</taxon>
        <taxon>Aspergillus subgen. Aspergillus</taxon>
    </lineage>
</organism>
<reference evidence="2" key="1">
    <citation type="journal article" date="2017" name="Genome Biol.">
        <title>Comparative genomics reveals high biological diversity and specific adaptations in the industrially and medically important fungal genus Aspergillus.</title>
        <authorList>
            <person name="de Vries R.P."/>
            <person name="Riley R."/>
            <person name="Wiebenga A."/>
            <person name="Aguilar-Osorio G."/>
            <person name="Amillis S."/>
            <person name="Uchima C.A."/>
            <person name="Anderluh G."/>
            <person name="Asadollahi M."/>
            <person name="Askin M."/>
            <person name="Barry K."/>
            <person name="Battaglia E."/>
            <person name="Bayram O."/>
            <person name="Benocci T."/>
            <person name="Braus-Stromeyer S.A."/>
            <person name="Caldana C."/>
            <person name="Canovas D."/>
            <person name="Cerqueira G.C."/>
            <person name="Chen F."/>
            <person name="Chen W."/>
            <person name="Choi C."/>
            <person name="Clum A."/>
            <person name="Dos Santos R.A."/>
            <person name="Damasio A.R."/>
            <person name="Diallinas G."/>
            <person name="Emri T."/>
            <person name="Fekete E."/>
            <person name="Flipphi M."/>
            <person name="Freyberg S."/>
            <person name="Gallo A."/>
            <person name="Gournas C."/>
            <person name="Habgood R."/>
            <person name="Hainaut M."/>
            <person name="Harispe M.L."/>
            <person name="Henrissat B."/>
            <person name="Hilden K.S."/>
            <person name="Hope R."/>
            <person name="Hossain A."/>
            <person name="Karabika E."/>
            <person name="Karaffa L."/>
            <person name="Karanyi Z."/>
            <person name="Krasevec N."/>
            <person name="Kuo A."/>
            <person name="Kusch H."/>
            <person name="LaButti K."/>
            <person name="Lagendijk E.L."/>
            <person name="Lapidus A."/>
            <person name="Levasseur A."/>
            <person name="Lindquist E."/>
            <person name="Lipzen A."/>
            <person name="Logrieco A.F."/>
            <person name="MacCabe A."/>
            <person name="Maekelae M.R."/>
            <person name="Malavazi I."/>
            <person name="Melin P."/>
            <person name="Meyer V."/>
            <person name="Mielnichuk N."/>
            <person name="Miskei M."/>
            <person name="Molnar A.P."/>
            <person name="Mule G."/>
            <person name="Ngan C.Y."/>
            <person name="Orejas M."/>
            <person name="Orosz E."/>
            <person name="Ouedraogo J.P."/>
            <person name="Overkamp K.M."/>
            <person name="Park H.-S."/>
            <person name="Perrone G."/>
            <person name="Piumi F."/>
            <person name="Punt P.J."/>
            <person name="Ram A.F."/>
            <person name="Ramon A."/>
            <person name="Rauscher S."/>
            <person name="Record E."/>
            <person name="Riano-Pachon D.M."/>
            <person name="Robert V."/>
            <person name="Roehrig J."/>
            <person name="Ruller R."/>
            <person name="Salamov A."/>
            <person name="Salih N.S."/>
            <person name="Samson R.A."/>
            <person name="Sandor E."/>
            <person name="Sanguinetti M."/>
            <person name="Schuetze T."/>
            <person name="Sepcic K."/>
            <person name="Shelest E."/>
            <person name="Sherlock G."/>
            <person name="Sophianopoulou V."/>
            <person name="Squina F.M."/>
            <person name="Sun H."/>
            <person name="Susca A."/>
            <person name="Todd R.B."/>
            <person name="Tsang A."/>
            <person name="Unkles S.E."/>
            <person name="van de Wiele N."/>
            <person name="van Rossen-Uffink D."/>
            <person name="Oliveira J.V."/>
            <person name="Vesth T.C."/>
            <person name="Visser J."/>
            <person name="Yu J.-H."/>
            <person name="Zhou M."/>
            <person name="Andersen M.R."/>
            <person name="Archer D.B."/>
            <person name="Baker S.E."/>
            <person name="Benoit I."/>
            <person name="Brakhage A.A."/>
            <person name="Braus G.H."/>
            <person name="Fischer R."/>
            <person name="Frisvad J.C."/>
            <person name="Goldman G.H."/>
            <person name="Houbraken J."/>
            <person name="Oakley B."/>
            <person name="Pocsi I."/>
            <person name="Scazzocchio C."/>
            <person name="Seiboth B."/>
            <person name="vanKuyk P.A."/>
            <person name="Wortman J."/>
            <person name="Dyer P.S."/>
            <person name="Grigoriev I.V."/>
        </authorList>
    </citation>
    <scope>NUCLEOTIDE SEQUENCE [LARGE SCALE GENOMIC DNA]</scope>
    <source>
        <strain evidence="2">CBS 516.65</strain>
    </source>
</reference>
<dbReference type="VEuPathDB" id="FungiDB:ASPGLDRAFT_47731"/>
<dbReference type="RefSeq" id="XP_022400708.1">
    <property type="nucleotide sequence ID" value="XM_022546741.1"/>
</dbReference>
<evidence type="ECO:0000313" key="1">
    <source>
        <dbReference type="EMBL" id="OJJ84010.1"/>
    </source>
</evidence>
<gene>
    <name evidence="1" type="ORF">ASPGLDRAFT_47731</name>
</gene>
<dbReference type="EMBL" id="KV878898">
    <property type="protein sequence ID" value="OJJ84010.1"/>
    <property type="molecule type" value="Genomic_DNA"/>
</dbReference>
<dbReference type="GeneID" id="34463002"/>
<proteinExistence type="predicted"/>
<name>A0A1L9VJF2_ASPGL</name>
<keyword evidence="2" id="KW-1185">Reference proteome</keyword>
<accession>A0A1L9VJF2</accession>